<accession>A0AA38MNA1</accession>
<dbReference type="Pfam" id="PF16087">
    <property type="entry name" value="DUF4817"/>
    <property type="match status" value="1"/>
</dbReference>
<comment type="caution">
    <text evidence="2">The sequence shown here is derived from an EMBL/GenBank/DDBJ whole genome shotgun (WGS) entry which is preliminary data.</text>
</comment>
<evidence type="ECO:0000259" key="1">
    <source>
        <dbReference type="Pfam" id="PF16087"/>
    </source>
</evidence>
<dbReference type="AlphaFoldDB" id="A0AA38MNA1"/>
<evidence type="ECO:0000313" key="3">
    <source>
        <dbReference type="Proteomes" id="UP001168821"/>
    </source>
</evidence>
<feature type="domain" description="DUF4817" evidence="1">
    <location>
        <begin position="9"/>
        <end position="51"/>
    </location>
</feature>
<sequence length="88" mass="10330">MRVKYTNDKKVHVILISGECGKNTVASANLYERRYPDRRYPSDQIFRCLEKTLRRNWPKETRNRGLTATGVENEIRVIEAVENDPYVS</sequence>
<keyword evidence="3" id="KW-1185">Reference proteome</keyword>
<evidence type="ECO:0000313" key="2">
    <source>
        <dbReference type="EMBL" id="KAJ3662229.1"/>
    </source>
</evidence>
<dbReference type="InterPro" id="IPR032135">
    <property type="entry name" value="DUF4817"/>
</dbReference>
<name>A0AA38MNA1_9CUCU</name>
<proteinExistence type="predicted"/>
<organism evidence="2 3">
    <name type="scientific">Zophobas morio</name>
    <dbReference type="NCBI Taxonomy" id="2755281"/>
    <lineage>
        <taxon>Eukaryota</taxon>
        <taxon>Metazoa</taxon>
        <taxon>Ecdysozoa</taxon>
        <taxon>Arthropoda</taxon>
        <taxon>Hexapoda</taxon>
        <taxon>Insecta</taxon>
        <taxon>Pterygota</taxon>
        <taxon>Neoptera</taxon>
        <taxon>Endopterygota</taxon>
        <taxon>Coleoptera</taxon>
        <taxon>Polyphaga</taxon>
        <taxon>Cucujiformia</taxon>
        <taxon>Tenebrionidae</taxon>
        <taxon>Zophobas</taxon>
    </lineage>
</organism>
<protein>
    <recommendedName>
        <fullName evidence="1">DUF4817 domain-containing protein</fullName>
    </recommendedName>
</protein>
<dbReference type="EMBL" id="JALNTZ010000002">
    <property type="protein sequence ID" value="KAJ3662229.1"/>
    <property type="molecule type" value="Genomic_DNA"/>
</dbReference>
<gene>
    <name evidence="2" type="ORF">Zmor_006585</name>
</gene>
<dbReference type="Proteomes" id="UP001168821">
    <property type="component" value="Unassembled WGS sequence"/>
</dbReference>
<reference evidence="2" key="1">
    <citation type="journal article" date="2023" name="G3 (Bethesda)">
        <title>Whole genome assemblies of Zophobas morio and Tenebrio molitor.</title>
        <authorList>
            <person name="Kaur S."/>
            <person name="Stinson S.A."/>
            <person name="diCenzo G.C."/>
        </authorList>
    </citation>
    <scope>NUCLEOTIDE SEQUENCE</scope>
    <source>
        <strain evidence="2">QUZm001</strain>
    </source>
</reference>